<sequence length="97" mass="11089">MSGYRFKVDKTIFQSLNARDIDAARDEILDLVQRTTNGGIIYFDGWDAVGTAAVLRSIAQELRSMKDPPPELCFGRMIYIDCSAWKSKRVMQRRIAE</sequence>
<organism evidence="1 2">
    <name type="scientific">Eragrostis curvula</name>
    <name type="common">weeping love grass</name>
    <dbReference type="NCBI Taxonomy" id="38414"/>
    <lineage>
        <taxon>Eukaryota</taxon>
        <taxon>Viridiplantae</taxon>
        <taxon>Streptophyta</taxon>
        <taxon>Embryophyta</taxon>
        <taxon>Tracheophyta</taxon>
        <taxon>Spermatophyta</taxon>
        <taxon>Magnoliopsida</taxon>
        <taxon>Liliopsida</taxon>
        <taxon>Poales</taxon>
        <taxon>Poaceae</taxon>
        <taxon>PACMAD clade</taxon>
        <taxon>Chloridoideae</taxon>
        <taxon>Eragrostideae</taxon>
        <taxon>Eragrostidinae</taxon>
        <taxon>Eragrostis</taxon>
    </lineage>
</organism>
<reference evidence="1 2" key="1">
    <citation type="journal article" date="2019" name="Sci. Rep.">
        <title>A high-quality genome of Eragrostis curvula grass provides insights into Poaceae evolution and supports new strategies to enhance forage quality.</title>
        <authorList>
            <person name="Carballo J."/>
            <person name="Santos B.A.C.M."/>
            <person name="Zappacosta D."/>
            <person name="Garbus I."/>
            <person name="Selva J.P."/>
            <person name="Gallo C.A."/>
            <person name="Diaz A."/>
            <person name="Albertini E."/>
            <person name="Caccamo M."/>
            <person name="Echenique V."/>
        </authorList>
    </citation>
    <scope>NUCLEOTIDE SEQUENCE [LARGE SCALE GENOMIC DNA]</scope>
    <source>
        <strain evidence="2">cv. Victoria</strain>
        <tissue evidence="1">Leaf</tissue>
    </source>
</reference>
<dbReference type="EMBL" id="RWGY01000005">
    <property type="protein sequence ID" value="TVU43708.1"/>
    <property type="molecule type" value="Genomic_DNA"/>
</dbReference>
<accession>A0A5J9W6E3</accession>
<name>A0A5J9W6E3_9POAL</name>
<proteinExistence type="predicted"/>
<comment type="caution">
    <text evidence="1">The sequence shown here is derived from an EMBL/GenBank/DDBJ whole genome shotgun (WGS) entry which is preliminary data.</text>
</comment>
<dbReference type="Gramene" id="TVU43708">
    <property type="protein sequence ID" value="TVU43708"/>
    <property type="gene ID" value="EJB05_10196"/>
</dbReference>
<dbReference type="Proteomes" id="UP000324897">
    <property type="component" value="Unassembled WGS sequence"/>
</dbReference>
<feature type="non-terminal residue" evidence="1">
    <location>
        <position position="1"/>
    </location>
</feature>
<evidence type="ECO:0000313" key="2">
    <source>
        <dbReference type="Proteomes" id="UP000324897"/>
    </source>
</evidence>
<dbReference type="OrthoDB" id="694210at2759"/>
<keyword evidence="2" id="KW-1185">Reference proteome</keyword>
<dbReference type="AlphaFoldDB" id="A0A5J9W6E3"/>
<protein>
    <submittedName>
        <fullName evidence="1">Uncharacterized protein</fullName>
    </submittedName>
</protein>
<evidence type="ECO:0000313" key="1">
    <source>
        <dbReference type="EMBL" id="TVU43708.1"/>
    </source>
</evidence>
<gene>
    <name evidence="1" type="ORF">EJB05_10196</name>
</gene>